<dbReference type="AlphaFoldDB" id="G9MUD5"/>
<name>G9MUD5_HYPVG</name>
<dbReference type="InParanoid" id="G9MUD5"/>
<organism evidence="1 2">
    <name type="scientific">Hypocrea virens (strain Gv29-8 / FGSC 10586)</name>
    <name type="common">Gliocladium virens</name>
    <name type="synonym">Trichoderma virens</name>
    <dbReference type="NCBI Taxonomy" id="413071"/>
    <lineage>
        <taxon>Eukaryota</taxon>
        <taxon>Fungi</taxon>
        <taxon>Dikarya</taxon>
        <taxon>Ascomycota</taxon>
        <taxon>Pezizomycotina</taxon>
        <taxon>Sordariomycetes</taxon>
        <taxon>Hypocreomycetidae</taxon>
        <taxon>Hypocreales</taxon>
        <taxon>Hypocreaceae</taxon>
        <taxon>Trichoderma</taxon>
    </lineage>
</organism>
<dbReference type="Proteomes" id="UP000007115">
    <property type="component" value="Unassembled WGS sequence"/>
</dbReference>
<sequence>MSASLGKFTSALMAASQENTVALAALNFDFSLYKVEAPKEYQALGSCLSDERRILAEGGSQHLTARKLGAVFRTRLPAVPHLLRAFAASSPLRNVFAQKVGIDGTSIWAAATSGTEALCAQLLACMLARFWAADEATSIWAEILEARKIELSERGGNFDIPELAAMQTTVSRDQLADWDASARAWLRTADAVNLKQQSQLRLIIENLNVEVNQRRNTYESVMEVWFESMKVVDKLVAGVPQSVHNGAVLVGLSA</sequence>
<dbReference type="OMA" id="CEAPKEY"/>
<dbReference type="RefSeq" id="XP_013956141.1">
    <property type="nucleotide sequence ID" value="XM_014100666.1"/>
</dbReference>
<keyword evidence="2" id="KW-1185">Reference proteome</keyword>
<dbReference type="eggNOG" id="ENOG502SJYI">
    <property type="taxonomic scope" value="Eukaryota"/>
</dbReference>
<gene>
    <name evidence="1" type="ORF">TRIVIDRAFT_151488</name>
</gene>
<accession>G9MUD5</accession>
<proteinExistence type="predicted"/>
<reference evidence="1 2" key="1">
    <citation type="journal article" date="2011" name="Genome Biol.">
        <title>Comparative genome sequence analysis underscores mycoparasitism as the ancestral life style of Trichoderma.</title>
        <authorList>
            <person name="Kubicek C.P."/>
            <person name="Herrera-Estrella A."/>
            <person name="Seidl-Seiboth V."/>
            <person name="Martinez D.A."/>
            <person name="Druzhinina I.S."/>
            <person name="Thon M."/>
            <person name="Zeilinger S."/>
            <person name="Casas-Flores S."/>
            <person name="Horwitz B.A."/>
            <person name="Mukherjee P.K."/>
            <person name="Mukherjee M."/>
            <person name="Kredics L."/>
            <person name="Alcaraz L.D."/>
            <person name="Aerts A."/>
            <person name="Antal Z."/>
            <person name="Atanasova L."/>
            <person name="Cervantes-Badillo M.G."/>
            <person name="Challacombe J."/>
            <person name="Chertkov O."/>
            <person name="McCluskey K."/>
            <person name="Coulpier F."/>
            <person name="Deshpande N."/>
            <person name="von Doehren H."/>
            <person name="Ebbole D.J."/>
            <person name="Esquivel-Naranjo E.U."/>
            <person name="Fekete E."/>
            <person name="Flipphi M."/>
            <person name="Glaser F."/>
            <person name="Gomez-Rodriguez E.Y."/>
            <person name="Gruber S."/>
            <person name="Han C."/>
            <person name="Henrissat B."/>
            <person name="Hermosa R."/>
            <person name="Hernandez-Onate M."/>
            <person name="Karaffa L."/>
            <person name="Kosti I."/>
            <person name="Le Crom S."/>
            <person name="Lindquist E."/>
            <person name="Lucas S."/>
            <person name="Luebeck M."/>
            <person name="Luebeck P.S."/>
            <person name="Margeot A."/>
            <person name="Metz B."/>
            <person name="Misra M."/>
            <person name="Nevalainen H."/>
            <person name="Omann M."/>
            <person name="Packer N."/>
            <person name="Perrone G."/>
            <person name="Uresti-Rivera E.E."/>
            <person name="Salamov A."/>
            <person name="Schmoll M."/>
            <person name="Seiboth B."/>
            <person name="Shapiro H."/>
            <person name="Sukno S."/>
            <person name="Tamayo-Ramos J.A."/>
            <person name="Tisch D."/>
            <person name="Wiest A."/>
            <person name="Wilkinson H.H."/>
            <person name="Zhang M."/>
            <person name="Coutinho P.M."/>
            <person name="Kenerley C.M."/>
            <person name="Monte E."/>
            <person name="Baker S.E."/>
            <person name="Grigoriev I.V."/>
        </authorList>
    </citation>
    <scope>NUCLEOTIDE SEQUENCE [LARGE SCALE GENOMIC DNA]</scope>
    <source>
        <strain evidence="2">Gv29-8 / FGSC 10586</strain>
    </source>
</reference>
<evidence type="ECO:0000313" key="1">
    <source>
        <dbReference type="EMBL" id="EHK21948.1"/>
    </source>
</evidence>
<dbReference type="EMBL" id="ABDF02000053">
    <property type="protein sequence ID" value="EHK21948.1"/>
    <property type="molecule type" value="Genomic_DNA"/>
</dbReference>
<dbReference type="HOGENOM" id="CLU_049636_0_0_1"/>
<dbReference type="VEuPathDB" id="FungiDB:TRIVIDRAFT_151488"/>
<dbReference type="OrthoDB" id="5133007at2759"/>
<evidence type="ECO:0000313" key="2">
    <source>
        <dbReference type="Proteomes" id="UP000007115"/>
    </source>
</evidence>
<comment type="caution">
    <text evidence="1">The sequence shown here is derived from an EMBL/GenBank/DDBJ whole genome shotgun (WGS) entry which is preliminary data.</text>
</comment>
<protein>
    <submittedName>
        <fullName evidence="1">Uncharacterized protein</fullName>
    </submittedName>
</protein>
<dbReference type="GeneID" id="25788135"/>